<sequence length="88" mass="9225">MQLTRAGKAAVCQGLDSGVSPVTEPQLQREAARPGDTVNGNMSGRSTATATGKSGSGRLPNWGSSSAYPLWESSLQTLSTCVSRENRR</sequence>
<accession>A0A401RUN9</accession>
<proteinExistence type="predicted"/>
<evidence type="ECO:0000313" key="2">
    <source>
        <dbReference type="EMBL" id="GCC21864.1"/>
    </source>
</evidence>
<protein>
    <submittedName>
        <fullName evidence="2">Uncharacterized protein</fullName>
    </submittedName>
</protein>
<evidence type="ECO:0000256" key="1">
    <source>
        <dbReference type="SAM" id="MobiDB-lite"/>
    </source>
</evidence>
<reference evidence="2 3" key="1">
    <citation type="journal article" date="2018" name="Nat. Ecol. Evol.">
        <title>Shark genomes provide insights into elasmobranch evolution and the origin of vertebrates.</title>
        <authorList>
            <person name="Hara Y"/>
            <person name="Yamaguchi K"/>
            <person name="Onimaru K"/>
            <person name="Kadota M"/>
            <person name="Koyanagi M"/>
            <person name="Keeley SD"/>
            <person name="Tatsumi K"/>
            <person name="Tanaka K"/>
            <person name="Motone F"/>
            <person name="Kageyama Y"/>
            <person name="Nozu R"/>
            <person name="Adachi N"/>
            <person name="Nishimura O"/>
            <person name="Nakagawa R"/>
            <person name="Tanegashima C"/>
            <person name="Kiyatake I"/>
            <person name="Matsumoto R"/>
            <person name="Murakumo K"/>
            <person name="Nishida K"/>
            <person name="Terakita A"/>
            <person name="Kuratani S"/>
            <person name="Sato K"/>
            <person name="Hyodo S Kuraku.S."/>
        </authorList>
    </citation>
    <scope>NUCLEOTIDE SEQUENCE [LARGE SCALE GENOMIC DNA]</scope>
</reference>
<dbReference type="AlphaFoldDB" id="A0A401RUN9"/>
<comment type="caution">
    <text evidence="2">The sequence shown here is derived from an EMBL/GenBank/DDBJ whole genome shotgun (WGS) entry which is preliminary data.</text>
</comment>
<organism evidence="2 3">
    <name type="scientific">Chiloscyllium punctatum</name>
    <name type="common">Brownbanded bambooshark</name>
    <name type="synonym">Hemiscyllium punctatum</name>
    <dbReference type="NCBI Taxonomy" id="137246"/>
    <lineage>
        <taxon>Eukaryota</taxon>
        <taxon>Metazoa</taxon>
        <taxon>Chordata</taxon>
        <taxon>Craniata</taxon>
        <taxon>Vertebrata</taxon>
        <taxon>Chondrichthyes</taxon>
        <taxon>Elasmobranchii</taxon>
        <taxon>Galeomorphii</taxon>
        <taxon>Galeoidea</taxon>
        <taxon>Orectolobiformes</taxon>
        <taxon>Hemiscylliidae</taxon>
        <taxon>Chiloscyllium</taxon>
    </lineage>
</organism>
<gene>
    <name evidence="2" type="ORF">chiPu_0000246</name>
</gene>
<dbReference type="EMBL" id="BEZZ01000003">
    <property type="protein sequence ID" value="GCC21864.1"/>
    <property type="molecule type" value="Genomic_DNA"/>
</dbReference>
<keyword evidence="3" id="KW-1185">Reference proteome</keyword>
<feature type="compositionally biased region" description="Polar residues" evidence="1">
    <location>
        <begin position="38"/>
        <end position="53"/>
    </location>
</feature>
<feature type="region of interest" description="Disordered" evidence="1">
    <location>
        <begin position="1"/>
        <end position="67"/>
    </location>
</feature>
<name>A0A401RUN9_CHIPU</name>
<evidence type="ECO:0000313" key="3">
    <source>
        <dbReference type="Proteomes" id="UP000287033"/>
    </source>
</evidence>
<dbReference type="Proteomes" id="UP000287033">
    <property type="component" value="Unassembled WGS sequence"/>
</dbReference>